<dbReference type="EMBL" id="AP012029">
    <property type="protein sequence ID" value="BAJ62673.1"/>
    <property type="molecule type" value="Genomic_DNA"/>
</dbReference>
<keyword evidence="3" id="KW-1185">Reference proteome</keyword>
<dbReference type="STRING" id="926569.ANT_06390"/>
<proteinExistence type="predicted"/>
<dbReference type="InterPro" id="IPR029044">
    <property type="entry name" value="Nucleotide-diphossugar_trans"/>
</dbReference>
<reference evidence="2 3" key="1">
    <citation type="submission" date="2010-12" db="EMBL/GenBank/DDBJ databases">
        <title>Whole genome sequence of Anaerolinea thermophila UNI-1.</title>
        <authorList>
            <person name="Narita-Yamada S."/>
            <person name="Kishi E."/>
            <person name="Watanabe Y."/>
            <person name="Takasaki K."/>
            <person name="Ankai A."/>
            <person name="Oguchi A."/>
            <person name="Fukui S."/>
            <person name="Takahashi M."/>
            <person name="Yashiro I."/>
            <person name="Hosoyama A."/>
            <person name="Sekiguchi Y."/>
            <person name="Hanada S."/>
            <person name="Fujita N."/>
        </authorList>
    </citation>
    <scope>NUCLEOTIDE SEQUENCE [LARGE SCALE GENOMIC DNA]</scope>
    <source>
        <strain evidence="3">DSM 14523 / JCM 11388 / NBRC 100420 / UNI-1</strain>
    </source>
</reference>
<keyword evidence="1" id="KW-0472">Membrane</keyword>
<dbReference type="RefSeq" id="WP_013559068.1">
    <property type="nucleotide sequence ID" value="NC_014960.1"/>
</dbReference>
<dbReference type="InterPro" id="IPR044575">
    <property type="entry name" value="RAY1-like"/>
</dbReference>
<dbReference type="PANTHER" id="PTHR47483">
    <property type="entry name" value="BETA-ARABINOFURANOSYLTRANSFERASE RAY1"/>
    <property type="match status" value="1"/>
</dbReference>
<dbReference type="AlphaFoldDB" id="E8N1R8"/>
<evidence type="ECO:0000313" key="2">
    <source>
        <dbReference type="EMBL" id="BAJ62673.1"/>
    </source>
</evidence>
<dbReference type="HOGENOM" id="CLU_920236_0_0_0"/>
<dbReference type="KEGG" id="atm:ANT_06390"/>
<keyword evidence="1" id="KW-1133">Transmembrane helix</keyword>
<dbReference type="SUPFAM" id="SSF53448">
    <property type="entry name" value="Nucleotide-diphospho-sugar transferases"/>
    <property type="match status" value="1"/>
</dbReference>
<evidence type="ECO:0000256" key="1">
    <source>
        <dbReference type="SAM" id="Phobius"/>
    </source>
</evidence>
<dbReference type="InParanoid" id="E8N1R8"/>
<accession>E8N1R8</accession>
<gene>
    <name evidence="2" type="ordered locus">ANT_06390</name>
</gene>
<dbReference type="eggNOG" id="COG1216">
    <property type="taxonomic scope" value="Bacteria"/>
</dbReference>
<name>E8N1R8_ANATU</name>
<dbReference type="PANTHER" id="PTHR47483:SF1">
    <property type="entry name" value="BETA-ARABINOFURANOSYLTRANSFERASE RAY1"/>
    <property type="match status" value="1"/>
</dbReference>
<dbReference type="GO" id="GO:0016757">
    <property type="term" value="F:glycosyltransferase activity"/>
    <property type="evidence" value="ECO:0007669"/>
    <property type="project" value="InterPro"/>
</dbReference>
<feature type="transmembrane region" description="Helical" evidence="1">
    <location>
        <begin position="269"/>
        <end position="288"/>
    </location>
</feature>
<evidence type="ECO:0000313" key="3">
    <source>
        <dbReference type="Proteomes" id="UP000008922"/>
    </source>
</evidence>
<sequence length="302" mass="34375">MSLITLFTAPKPFTDPHIALIQHNAIRSWLALGDEVEVILLGEEEGLAEAAALYGVKHLPQVARTASGTPLVSSMFALAREHSTSPLLCCVNADILLTPDLLTVGRAMLEKHSRFLVVGQRWDLDVHEPLEFTAGWAGRLRRRAQQEGKLHKATGSDYFLFPRGCFSDMPAFAIGRAGWDNWMIYSGRAQHFPVVDATHDLFIVHQNHDYRHLPGGQPHYKHPETLENIRLAGGRRAIFELPDVSHRLVKGKLVRPPLTWQRFWREVEIFPLVTLHSYPLALAMYFLLHPRKAYREYREGRL</sequence>
<keyword evidence="1" id="KW-0812">Transmembrane</keyword>
<protein>
    <recommendedName>
        <fullName evidence="4">Glycosyltransferase</fullName>
    </recommendedName>
</protein>
<dbReference type="OrthoDB" id="240268at2"/>
<evidence type="ECO:0008006" key="4">
    <source>
        <dbReference type="Google" id="ProtNLM"/>
    </source>
</evidence>
<organism evidence="2 3">
    <name type="scientific">Anaerolinea thermophila (strain DSM 14523 / JCM 11388 / NBRC 100420 / UNI-1)</name>
    <dbReference type="NCBI Taxonomy" id="926569"/>
    <lineage>
        <taxon>Bacteria</taxon>
        <taxon>Bacillati</taxon>
        <taxon>Chloroflexota</taxon>
        <taxon>Anaerolineae</taxon>
        <taxon>Anaerolineales</taxon>
        <taxon>Anaerolineaceae</taxon>
        <taxon>Anaerolinea</taxon>
    </lineage>
</organism>
<dbReference type="Proteomes" id="UP000008922">
    <property type="component" value="Chromosome"/>
</dbReference>